<dbReference type="EMBL" id="KL369224">
    <property type="protein sequence ID" value="KFD59140.1"/>
    <property type="molecule type" value="Genomic_DNA"/>
</dbReference>
<name>A0A085MPJ4_9BILA</name>
<dbReference type="InterPro" id="IPR003887">
    <property type="entry name" value="LEM_dom"/>
</dbReference>
<dbReference type="Pfam" id="PF03020">
    <property type="entry name" value="LEM"/>
    <property type="match status" value="1"/>
</dbReference>
<evidence type="ECO:0000259" key="2">
    <source>
        <dbReference type="PROSITE" id="PS50954"/>
    </source>
</evidence>
<dbReference type="SUPFAM" id="SSF63451">
    <property type="entry name" value="LEM domain"/>
    <property type="match status" value="1"/>
</dbReference>
<dbReference type="Gene3D" id="1.10.720.40">
    <property type="match status" value="1"/>
</dbReference>
<evidence type="ECO:0000256" key="1">
    <source>
        <dbReference type="SAM" id="MobiDB-lite"/>
    </source>
</evidence>
<feature type="region of interest" description="Disordered" evidence="1">
    <location>
        <begin position="39"/>
        <end position="63"/>
    </location>
</feature>
<reference evidence="3" key="1">
    <citation type="journal article" date="2014" name="Nat. Genet.">
        <title>Genome and transcriptome of the porcine whipworm Trichuris suis.</title>
        <authorList>
            <person name="Jex A.R."/>
            <person name="Nejsum P."/>
            <person name="Schwarz E.M."/>
            <person name="Hu L."/>
            <person name="Young N.D."/>
            <person name="Hall R.S."/>
            <person name="Korhonen P.K."/>
            <person name="Liao S."/>
            <person name="Thamsborg S."/>
            <person name="Xia J."/>
            <person name="Xu P."/>
            <person name="Wang S."/>
            <person name="Scheerlinck J.P."/>
            <person name="Hofmann A."/>
            <person name="Sternberg P.W."/>
            <person name="Wang J."/>
            <person name="Gasser R.B."/>
        </authorList>
    </citation>
    <scope>NUCLEOTIDE SEQUENCE [LARGE SCALE GENOMIC DNA]</scope>
    <source>
        <strain evidence="3">DCEP-RM93F</strain>
    </source>
</reference>
<sequence>MDSEVMPDSEIRAELRRLQIPHGPITRSTRRTYILAIEKAKRQQNPQSAYGADSLREYAGGDE</sequence>
<dbReference type="CDD" id="cd12934">
    <property type="entry name" value="LEM"/>
    <property type="match status" value="1"/>
</dbReference>
<accession>A0A085MPJ4</accession>
<gene>
    <name evidence="3" type="ORF">M514_28681</name>
</gene>
<dbReference type="AlphaFoldDB" id="A0A085MPJ4"/>
<evidence type="ECO:0000313" key="3">
    <source>
        <dbReference type="EMBL" id="KFD59140.1"/>
    </source>
</evidence>
<dbReference type="InterPro" id="IPR011015">
    <property type="entry name" value="LEM/LEM-like_dom_sf"/>
</dbReference>
<organism evidence="3">
    <name type="scientific">Trichuris suis</name>
    <name type="common">pig whipworm</name>
    <dbReference type="NCBI Taxonomy" id="68888"/>
    <lineage>
        <taxon>Eukaryota</taxon>
        <taxon>Metazoa</taxon>
        <taxon>Ecdysozoa</taxon>
        <taxon>Nematoda</taxon>
        <taxon>Enoplea</taxon>
        <taxon>Dorylaimia</taxon>
        <taxon>Trichinellida</taxon>
        <taxon>Trichuridae</taxon>
        <taxon>Trichuris</taxon>
    </lineage>
</organism>
<dbReference type="Proteomes" id="UP000030758">
    <property type="component" value="Unassembled WGS sequence"/>
</dbReference>
<dbReference type="PROSITE" id="PS50954">
    <property type="entry name" value="LEM"/>
    <property type="match status" value="1"/>
</dbReference>
<protein>
    <recommendedName>
        <fullName evidence="2">LEM domain-containing protein</fullName>
    </recommendedName>
</protein>
<feature type="domain" description="LEM" evidence="2">
    <location>
        <begin position="1"/>
        <end position="44"/>
    </location>
</feature>
<feature type="non-terminal residue" evidence="3">
    <location>
        <position position="63"/>
    </location>
</feature>
<dbReference type="SMART" id="SM00540">
    <property type="entry name" value="LEM"/>
    <property type="match status" value="1"/>
</dbReference>
<proteinExistence type="predicted"/>